<dbReference type="VEuPathDB" id="FungiDB:FPRO_13292"/>
<keyword evidence="4" id="KW-1185">Reference proteome</keyword>
<dbReference type="Proteomes" id="UP000183971">
    <property type="component" value="Unassembled WGS sequence"/>
</dbReference>
<evidence type="ECO:0000313" key="3">
    <source>
        <dbReference type="EMBL" id="CZR47625.1"/>
    </source>
</evidence>
<evidence type="ECO:0008006" key="5">
    <source>
        <dbReference type="Google" id="ProtNLM"/>
    </source>
</evidence>
<gene>
    <name evidence="3" type="ORF">FPRO_13292</name>
</gene>
<feature type="region of interest" description="Disordered" evidence="1">
    <location>
        <begin position="119"/>
        <end position="138"/>
    </location>
</feature>
<reference evidence="4" key="1">
    <citation type="journal article" date="2016" name="Genome Biol. Evol.">
        <title>Comparative 'omics' of the Fusarium fujikuroi species complex highlights differences in genetic potential and metabolite synthesis.</title>
        <authorList>
            <person name="Niehaus E.-M."/>
            <person name="Muensterkoetter M."/>
            <person name="Proctor R.H."/>
            <person name="Brown D.W."/>
            <person name="Sharon A."/>
            <person name="Idan Y."/>
            <person name="Oren-Young L."/>
            <person name="Sieber C.M."/>
            <person name="Novak O."/>
            <person name="Pencik A."/>
            <person name="Tarkowska D."/>
            <person name="Hromadova K."/>
            <person name="Freeman S."/>
            <person name="Maymon M."/>
            <person name="Elazar M."/>
            <person name="Youssef S.A."/>
            <person name="El-Shabrawy E.S.M."/>
            <person name="Shalaby A.B.A."/>
            <person name="Houterman P."/>
            <person name="Brock N.L."/>
            <person name="Burkhardt I."/>
            <person name="Tsavkelova E.A."/>
            <person name="Dickschat J.S."/>
            <person name="Galuszka P."/>
            <person name="Gueldener U."/>
            <person name="Tudzynski B."/>
        </authorList>
    </citation>
    <scope>NUCLEOTIDE SEQUENCE [LARGE SCALE GENOMIC DNA]</scope>
    <source>
        <strain evidence="4">ET1</strain>
    </source>
</reference>
<evidence type="ECO:0000313" key="4">
    <source>
        <dbReference type="Proteomes" id="UP000183971"/>
    </source>
</evidence>
<organism evidence="3 4">
    <name type="scientific">Fusarium proliferatum (strain ET1)</name>
    <name type="common">Orchid endophyte fungus</name>
    <dbReference type="NCBI Taxonomy" id="1227346"/>
    <lineage>
        <taxon>Eukaryota</taxon>
        <taxon>Fungi</taxon>
        <taxon>Dikarya</taxon>
        <taxon>Ascomycota</taxon>
        <taxon>Pezizomycotina</taxon>
        <taxon>Sordariomycetes</taxon>
        <taxon>Hypocreomycetidae</taxon>
        <taxon>Hypocreales</taxon>
        <taxon>Nectriaceae</taxon>
        <taxon>Fusarium</taxon>
        <taxon>Fusarium fujikuroi species complex</taxon>
    </lineage>
</organism>
<evidence type="ECO:0000256" key="2">
    <source>
        <dbReference type="SAM" id="SignalP"/>
    </source>
</evidence>
<proteinExistence type="predicted"/>
<dbReference type="EMBL" id="FJOF01000012">
    <property type="protein sequence ID" value="CZR47625.1"/>
    <property type="molecule type" value="Genomic_DNA"/>
</dbReference>
<sequence length="180" mass="19479">MTGCLCLGLRSCLVLSCSVLVLVPVPVPVQVLLVLSLARGSAWGWKGKRRSSTTVTHGLLKWQLSQRYPVPELAGRGKPFRALYGCTPYLPHDLAVRLVDLTVGLGGILNTGPPLRTRLDSRPAPLTASPGKYPGQGPSPLNKYQAWLPLLQPVNQPNHCVIRPSHAGLESSHWVVSIPF</sequence>
<accession>A0A1L7W4T4</accession>
<feature type="chain" id="PRO_5012228181" description="Secreted protein" evidence="2">
    <location>
        <begin position="17"/>
        <end position="180"/>
    </location>
</feature>
<dbReference type="GeneID" id="42058156"/>
<dbReference type="AlphaFoldDB" id="A0A1L7W4T4"/>
<keyword evidence="2" id="KW-0732">Signal</keyword>
<comment type="caution">
    <text evidence="3">The sequence shown here is derived from an EMBL/GenBank/DDBJ whole genome shotgun (WGS) entry which is preliminary data.</text>
</comment>
<evidence type="ECO:0000256" key="1">
    <source>
        <dbReference type="SAM" id="MobiDB-lite"/>
    </source>
</evidence>
<name>A0A1L7W4T4_FUSPR</name>
<protein>
    <recommendedName>
        <fullName evidence="5">Secreted protein</fullName>
    </recommendedName>
</protein>
<feature type="signal peptide" evidence="2">
    <location>
        <begin position="1"/>
        <end position="16"/>
    </location>
</feature>
<dbReference type="RefSeq" id="XP_031088159.1">
    <property type="nucleotide sequence ID" value="XM_031222729.1"/>
</dbReference>